<dbReference type="AlphaFoldDB" id="U5QIW6"/>
<sequence length="215" mass="24275">MINRRSVLLGSSLLSFVFVPKIVGAQNSPINPTYARKIIFSKKPLDSRSVDPAALTTEFTSRDNIYGIAYFDRPIKELLAVDPNLYVFGNGRDPITGNIQDVLADGDSFRSLFKRDPSWMDATLIYLDISPMITDRRIFPLFAAYTETTIARLCNLLPSSKYKLSLAMSVKSYMQPNSNELVEHSSGPLNITLSKSDYTYHEKQSKTFAFRYFGN</sequence>
<proteinExistence type="predicted"/>
<dbReference type="KEGG" id="glj:GKIL_2671"/>
<reference evidence="1 2" key="1">
    <citation type="journal article" date="2013" name="PLoS ONE">
        <title>Cultivation and Complete Genome Sequencing of Gloeobacter kilaueensis sp. nov., from a Lava Cave in Kilauea Caldera, Hawai'i.</title>
        <authorList>
            <person name="Saw J.H."/>
            <person name="Schatz M."/>
            <person name="Brown M.V."/>
            <person name="Kunkel D.D."/>
            <person name="Foster J.S."/>
            <person name="Shick H."/>
            <person name="Christensen S."/>
            <person name="Hou S."/>
            <person name="Wan X."/>
            <person name="Donachie S.P."/>
        </authorList>
    </citation>
    <scope>NUCLEOTIDE SEQUENCE [LARGE SCALE GENOMIC DNA]</scope>
    <source>
        <strain evidence="2">JS</strain>
    </source>
</reference>
<evidence type="ECO:0000313" key="1">
    <source>
        <dbReference type="EMBL" id="AGY58917.1"/>
    </source>
</evidence>
<organism evidence="1 2">
    <name type="scientific">Gloeobacter kilaueensis (strain ATCC BAA-2537 / CCAP 1431/1 / ULC 316 / JS1)</name>
    <dbReference type="NCBI Taxonomy" id="1183438"/>
    <lineage>
        <taxon>Bacteria</taxon>
        <taxon>Bacillati</taxon>
        <taxon>Cyanobacteriota</taxon>
        <taxon>Cyanophyceae</taxon>
        <taxon>Gloeobacterales</taxon>
        <taxon>Gloeobacteraceae</taxon>
        <taxon>Gloeobacter</taxon>
    </lineage>
</organism>
<name>U5QIW6_GLOK1</name>
<accession>U5QIW6</accession>
<keyword evidence="2" id="KW-1185">Reference proteome</keyword>
<dbReference type="HOGENOM" id="CLU_1243860_0_0_3"/>
<gene>
    <name evidence="1" type="ORF">GKIL_2671</name>
</gene>
<dbReference type="Proteomes" id="UP000017396">
    <property type="component" value="Chromosome"/>
</dbReference>
<protein>
    <submittedName>
        <fullName evidence="1">Uncharacterized protein</fullName>
    </submittedName>
</protein>
<dbReference type="OrthoDB" id="1155590at2"/>
<evidence type="ECO:0000313" key="2">
    <source>
        <dbReference type="Proteomes" id="UP000017396"/>
    </source>
</evidence>
<dbReference type="EMBL" id="CP003587">
    <property type="protein sequence ID" value="AGY58917.1"/>
    <property type="molecule type" value="Genomic_DNA"/>
</dbReference>
<dbReference type="RefSeq" id="WP_023174121.1">
    <property type="nucleotide sequence ID" value="NC_022600.1"/>
</dbReference>
<dbReference type="STRING" id="1183438.GKIL_2671"/>